<sequence length="391" mass="44126">MKKTKAKSKPKPDLFAEAAPAADPVTPGSALRLDGGKGGSRLSAGQQRFNRLLAKIDKLEGQVTEIKTLADAFRPLYQSTLEPLRGEHRALMRRMALCLDERLQRKGLSPAQKRDGLEILCDLCETLAAFGDEAMAALHDQRSARTLRQKEQDQAAMMRSMMEDALGRPLDMQAQDDSLDPLEAVLRAGHEGLHEAMQADEAEREAAQARRKKKNPTPAQIKAGQEQEDADTVLRQVYRQLASALHPDRERDPAEHQRKTALMSEANAAYAKQDLMALLHLQLRIAQADAQDLLQQPEERIAAMSRLLKQQAAELENELFARQHHLMEEFDLEFYQMPTAATLRRQLELQAKELKEELAFMEADIAQVQDDAGFKRWLKAQLKMSREADYF</sequence>
<proteinExistence type="predicted"/>
<keyword evidence="1" id="KW-0175">Coiled coil</keyword>
<dbReference type="RefSeq" id="WP_349280322.1">
    <property type="nucleotide sequence ID" value="NZ_CBCSCU010000012.1"/>
</dbReference>
<evidence type="ECO:0008006" key="4">
    <source>
        <dbReference type="Google" id="ProtNLM"/>
    </source>
</evidence>
<dbReference type="AlphaFoldDB" id="A0AAU7LTT2"/>
<accession>A0AAU7LTT2</accession>
<name>A0AAU7LTT2_9BURK</name>
<feature type="region of interest" description="Disordered" evidence="2">
    <location>
        <begin position="197"/>
        <end position="228"/>
    </location>
</feature>
<organism evidence="3">
    <name type="scientific">Polaromonas hydrogenivorans</name>
    <dbReference type="NCBI Taxonomy" id="335476"/>
    <lineage>
        <taxon>Bacteria</taxon>
        <taxon>Pseudomonadati</taxon>
        <taxon>Pseudomonadota</taxon>
        <taxon>Betaproteobacteria</taxon>
        <taxon>Burkholderiales</taxon>
        <taxon>Comamonadaceae</taxon>
        <taxon>Polaromonas</taxon>
    </lineage>
</organism>
<feature type="coiled-coil region" evidence="1">
    <location>
        <begin position="298"/>
        <end position="371"/>
    </location>
</feature>
<reference evidence="3" key="1">
    <citation type="submission" date="2024-05" db="EMBL/GenBank/DDBJ databases">
        <authorList>
            <person name="Bunk B."/>
            <person name="Swiderski J."/>
            <person name="Sproer C."/>
            <person name="Thiel V."/>
        </authorList>
    </citation>
    <scope>NUCLEOTIDE SEQUENCE</scope>
    <source>
        <strain evidence="3">DSM 17735</strain>
    </source>
</reference>
<feature type="region of interest" description="Disordered" evidence="2">
    <location>
        <begin position="1"/>
        <end position="40"/>
    </location>
</feature>
<protein>
    <recommendedName>
        <fullName evidence="4">Molecular chaperone DnaJ</fullName>
    </recommendedName>
</protein>
<evidence type="ECO:0000256" key="1">
    <source>
        <dbReference type="SAM" id="Coils"/>
    </source>
</evidence>
<dbReference type="EMBL" id="CP157675">
    <property type="protein sequence ID" value="XBP71005.1"/>
    <property type="molecule type" value="Genomic_DNA"/>
</dbReference>
<evidence type="ECO:0000313" key="3">
    <source>
        <dbReference type="EMBL" id="XBP71005.1"/>
    </source>
</evidence>
<evidence type="ECO:0000256" key="2">
    <source>
        <dbReference type="SAM" id="MobiDB-lite"/>
    </source>
</evidence>
<gene>
    <name evidence="3" type="ORF">ABLV49_04120</name>
</gene>